<gene>
    <name evidence="3" type="ORF">GGR11_001446</name>
</gene>
<name>A0A7W6F006_9CAUL</name>
<dbReference type="RefSeq" id="WP_183196056.1">
    <property type="nucleotide sequence ID" value="NZ_JACIDA010000001.1"/>
</dbReference>
<keyword evidence="2" id="KW-0456">Lyase</keyword>
<dbReference type="PANTHER" id="PTHR11941">
    <property type="entry name" value="ENOYL-COA HYDRATASE-RELATED"/>
    <property type="match status" value="1"/>
</dbReference>
<dbReference type="Gene3D" id="3.90.226.10">
    <property type="entry name" value="2-enoyl-CoA Hydratase, Chain A, domain 1"/>
    <property type="match status" value="1"/>
</dbReference>
<dbReference type="Pfam" id="PF00378">
    <property type="entry name" value="ECH_1"/>
    <property type="match status" value="1"/>
</dbReference>
<dbReference type="CDD" id="cd06558">
    <property type="entry name" value="crotonase-like"/>
    <property type="match status" value="1"/>
</dbReference>
<comment type="similarity">
    <text evidence="1">Belongs to the enoyl-CoA hydratase/isomerase family.</text>
</comment>
<dbReference type="InterPro" id="IPR001753">
    <property type="entry name" value="Enoyl-CoA_hydra/iso"/>
</dbReference>
<dbReference type="Gene3D" id="1.10.12.10">
    <property type="entry name" value="Lyase 2-enoyl-coa Hydratase, Chain A, domain 2"/>
    <property type="match status" value="1"/>
</dbReference>
<organism evidence="3 4">
    <name type="scientific">Brevundimonas mediterranea</name>
    <dbReference type="NCBI Taxonomy" id="74329"/>
    <lineage>
        <taxon>Bacteria</taxon>
        <taxon>Pseudomonadati</taxon>
        <taxon>Pseudomonadota</taxon>
        <taxon>Alphaproteobacteria</taxon>
        <taxon>Caulobacterales</taxon>
        <taxon>Caulobacteraceae</taxon>
        <taxon>Brevundimonas</taxon>
    </lineage>
</organism>
<dbReference type="GO" id="GO:0006635">
    <property type="term" value="P:fatty acid beta-oxidation"/>
    <property type="evidence" value="ECO:0007669"/>
    <property type="project" value="TreeGrafter"/>
</dbReference>
<dbReference type="NCBIfam" id="NF006699">
    <property type="entry name" value="PRK09245.1"/>
    <property type="match status" value="1"/>
</dbReference>
<accession>A0A7W6F006</accession>
<protein>
    <submittedName>
        <fullName evidence="3">2-(1,2-epoxy-1,2-dihydrophenyl)acetyl-CoA isomerase</fullName>
        <ecNumber evidence="3">5.3.3.18</ecNumber>
    </submittedName>
</protein>
<dbReference type="InterPro" id="IPR014748">
    <property type="entry name" value="Enoyl-CoA_hydra_C"/>
</dbReference>
<evidence type="ECO:0000256" key="2">
    <source>
        <dbReference type="ARBA" id="ARBA00023239"/>
    </source>
</evidence>
<dbReference type="EC" id="5.3.3.18" evidence="3"/>
<dbReference type="GO" id="GO:0016829">
    <property type="term" value="F:lyase activity"/>
    <property type="evidence" value="ECO:0007669"/>
    <property type="project" value="UniProtKB-KW"/>
</dbReference>
<evidence type="ECO:0000256" key="1">
    <source>
        <dbReference type="ARBA" id="ARBA00005254"/>
    </source>
</evidence>
<comment type="caution">
    <text evidence="3">The sequence shown here is derived from an EMBL/GenBank/DDBJ whole genome shotgun (WGS) entry which is preliminary data.</text>
</comment>
<dbReference type="EMBL" id="JACIDA010000001">
    <property type="protein sequence ID" value="MBB3871932.1"/>
    <property type="molecule type" value="Genomic_DNA"/>
</dbReference>
<dbReference type="InterPro" id="IPR029045">
    <property type="entry name" value="ClpP/crotonase-like_dom_sf"/>
</dbReference>
<dbReference type="GO" id="GO:0016853">
    <property type="term" value="F:isomerase activity"/>
    <property type="evidence" value="ECO:0007669"/>
    <property type="project" value="UniProtKB-KW"/>
</dbReference>
<keyword evidence="3" id="KW-0413">Isomerase</keyword>
<reference evidence="3 4" key="1">
    <citation type="submission" date="2020-08" db="EMBL/GenBank/DDBJ databases">
        <title>Genomic Encyclopedia of Type Strains, Phase IV (KMG-IV): sequencing the most valuable type-strain genomes for metagenomic binning, comparative biology and taxonomic classification.</title>
        <authorList>
            <person name="Goeker M."/>
        </authorList>
    </citation>
    <scope>NUCLEOTIDE SEQUENCE [LARGE SCALE GENOMIC DNA]</scope>
    <source>
        <strain evidence="3 4">DSM 14878</strain>
    </source>
</reference>
<evidence type="ECO:0000313" key="3">
    <source>
        <dbReference type="EMBL" id="MBB3871932.1"/>
    </source>
</evidence>
<dbReference type="Proteomes" id="UP000532936">
    <property type="component" value="Unassembled WGS sequence"/>
</dbReference>
<dbReference type="AlphaFoldDB" id="A0A7W6F006"/>
<dbReference type="SUPFAM" id="SSF52096">
    <property type="entry name" value="ClpP/crotonase"/>
    <property type="match status" value="1"/>
</dbReference>
<sequence length="265" mass="28700">MGLIAETRQGAILIWTLDRETRLNALPDLTDGDEFADACARANADMTVKCVVLTGAGRAFSAGGDLTAMRGRRDLFEGSGAEIRSRYRRVVHRIVRSLYDLEIPLVSAVNGPAMGLGCGIAATADIRIASERASFGVPFLKLGIIPGDGGAWRLPRDVGYARAAEMLFTGRSIDAETAERWGLVNRVVPHDRLMEEALITAGQIAAQPPQALRMAKTLMRQGRDQTFEQILELSAAMQALAHMTDDHQEGVAAVLEKRPADFTGR</sequence>
<evidence type="ECO:0000313" key="4">
    <source>
        <dbReference type="Proteomes" id="UP000532936"/>
    </source>
</evidence>
<dbReference type="PANTHER" id="PTHR11941:SF54">
    <property type="entry name" value="ENOYL-COA HYDRATASE, MITOCHONDRIAL"/>
    <property type="match status" value="1"/>
</dbReference>
<proteinExistence type="inferred from homology"/>